<dbReference type="EMBL" id="CP119075">
    <property type="protein sequence ID" value="WED65464.1"/>
    <property type="molecule type" value="Genomic_DNA"/>
</dbReference>
<accession>A0AAF0CPM1</accession>
<keyword evidence="2" id="KW-1185">Reference proteome</keyword>
<organism evidence="1 2">
    <name type="scientific">Synoicihabitans lomoniglobus</name>
    <dbReference type="NCBI Taxonomy" id="2909285"/>
    <lineage>
        <taxon>Bacteria</taxon>
        <taxon>Pseudomonadati</taxon>
        <taxon>Verrucomicrobiota</taxon>
        <taxon>Opitutia</taxon>
        <taxon>Opitutales</taxon>
        <taxon>Opitutaceae</taxon>
        <taxon>Synoicihabitans</taxon>
    </lineage>
</organism>
<sequence length="575" mass="57697">MTQSDTLSVSVVGNTAPSVSLTSPGAGSTVLLGSSTALTASASDSDGTVAAVSFYANGVLIGTDAEAPYTMNWTPSAAGIYRLQVSASDSGSQTTTSTQVVVAVVDAAEVETDTVYSGTYIAGFEIGQFTIVRRGTVSATFIGKSNGANPTIYVYKDIAVDSAGNFSLVQSGQTVISGTFSDAGVNGQFDNNRAILIGVASFPSLTYTGPNGVIYGSLFSQNDSELLMIAAPDGKLTVLASSGGNRTVGFGAFGANNTFTVSTSDGGTITGTLDATTGFVQGFARGGAVSGTIRAALSSPAPAADGFLRNLSTRGYVGTGESILVAGFVVNGATPKQVLVRAIGPTLANYGVSGVVTDPTLKVYSGATVVASNDNWGTDAAVPGATATIGAFALPTGSADSALVTTLNPGPYTAQVSGVSGATGVGLVEIYDLDTQTPFSDDKMLNVATRGRVGAGDQALIAGVIVNGTTPKRVLIRAVGPTLSEFGIAGPLANPVLELVRQSDGSTVRQNDNWQRGNDAAGVVQASSEVGAFALPSGSLDAVLLITLPPGNYTALVTSGDNSSGIAIVEVYEVQ</sequence>
<dbReference type="Gene3D" id="2.60.40.10">
    <property type="entry name" value="Immunoglobulins"/>
    <property type="match status" value="1"/>
</dbReference>
<gene>
    <name evidence="1" type="ORF">PXH66_01200</name>
</gene>
<protein>
    <submittedName>
        <fullName evidence="1">Ig-like domain-containing protein</fullName>
    </submittedName>
</protein>
<dbReference type="InterPro" id="IPR013783">
    <property type="entry name" value="Ig-like_fold"/>
</dbReference>
<evidence type="ECO:0000313" key="2">
    <source>
        <dbReference type="Proteomes" id="UP001218638"/>
    </source>
</evidence>
<dbReference type="Proteomes" id="UP001218638">
    <property type="component" value="Chromosome"/>
</dbReference>
<evidence type="ECO:0000313" key="1">
    <source>
        <dbReference type="EMBL" id="WED65464.1"/>
    </source>
</evidence>
<name>A0AAF0CPM1_9BACT</name>
<dbReference type="KEGG" id="slom:PXH66_01200"/>
<dbReference type="AlphaFoldDB" id="A0AAF0CPM1"/>
<proteinExistence type="predicted"/>
<dbReference type="Pfam" id="PF17957">
    <property type="entry name" value="Big_7"/>
    <property type="match status" value="1"/>
</dbReference>
<reference evidence="1" key="1">
    <citation type="submission" date="2023-03" db="EMBL/GenBank/DDBJ databases">
        <title>Lomoglobus Profundus gen. nov., sp. nov., a novel member of the phylum Verrucomicrobia, isolated from deep-marine sediment of South China Sea.</title>
        <authorList>
            <person name="Ahmad T."/>
            <person name="Ishaq S.E."/>
            <person name="Wang F."/>
        </authorList>
    </citation>
    <scope>NUCLEOTIDE SEQUENCE</scope>
    <source>
        <strain evidence="1">LMO-M01</strain>
    </source>
</reference>
<dbReference type="RefSeq" id="WP_330929411.1">
    <property type="nucleotide sequence ID" value="NZ_CP119075.1"/>
</dbReference>